<evidence type="ECO:0000313" key="8">
    <source>
        <dbReference type="EMBL" id="KAK4427735.1"/>
    </source>
</evidence>
<evidence type="ECO:0000256" key="4">
    <source>
        <dbReference type="ARBA" id="ARBA00023242"/>
    </source>
</evidence>
<feature type="compositionally biased region" description="Basic and acidic residues" evidence="6">
    <location>
        <begin position="193"/>
        <end position="211"/>
    </location>
</feature>
<dbReference type="GO" id="GO:0006355">
    <property type="term" value="P:regulation of DNA-templated transcription"/>
    <property type="evidence" value="ECO:0007669"/>
    <property type="project" value="InterPro"/>
</dbReference>
<dbReference type="GO" id="GO:0048731">
    <property type="term" value="P:system development"/>
    <property type="evidence" value="ECO:0007669"/>
    <property type="project" value="TreeGrafter"/>
</dbReference>
<dbReference type="PANTHER" id="PTHR31719">
    <property type="entry name" value="NAC TRANSCRIPTION FACTOR 56"/>
    <property type="match status" value="1"/>
</dbReference>
<keyword evidence="5" id="KW-0175">Coiled coil</keyword>
<dbReference type="PANTHER" id="PTHR31719:SF123">
    <property type="entry name" value="NAC DOMAIN-CONTAINING PROTEIN"/>
    <property type="match status" value="1"/>
</dbReference>
<evidence type="ECO:0000313" key="9">
    <source>
        <dbReference type="Proteomes" id="UP001293254"/>
    </source>
</evidence>
<sequence length="287" mass="32506">MAVGADGIVATQIGGDGIVPQLPPGYRFLPTDEELIIFYLQNKVCFRPVPCEAVKDIDANELYSNPPNTIVNFTVADNEKEWYFFIHQNKYQKEAEKIQMTAKNKKKKKKRRKFKELEKKKKGRIRMVGNGIGFWRSVGKEDPIYDNNGKVLGSKFSSFISQVLQVEARKHIGGWKNTICQLLVEEGIKSGDGHRRRQLVGDEKCRPKEKGASPSPRQKLGESFHTSENMASEILTFLDVSRRYAHVVCHQSHYTKPGGCERPSIFDINHCQGGTEDNLSLDPNPLL</sequence>
<keyword evidence="4" id="KW-0539">Nucleus</keyword>
<dbReference type="Gene3D" id="2.170.150.80">
    <property type="entry name" value="NAC domain"/>
    <property type="match status" value="1"/>
</dbReference>
<keyword evidence="3" id="KW-0804">Transcription</keyword>
<evidence type="ECO:0000256" key="5">
    <source>
        <dbReference type="SAM" id="Coils"/>
    </source>
</evidence>
<organism evidence="8 9">
    <name type="scientific">Sesamum alatum</name>
    <dbReference type="NCBI Taxonomy" id="300844"/>
    <lineage>
        <taxon>Eukaryota</taxon>
        <taxon>Viridiplantae</taxon>
        <taxon>Streptophyta</taxon>
        <taxon>Embryophyta</taxon>
        <taxon>Tracheophyta</taxon>
        <taxon>Spermatophyta</taxon>
        <taxon>Magnoliopsida</taxon>
        <taxon>eudicotyledons</taxon>
        <taxon>Gunneridae</taxon>
        <taxon>Pentapetalae</taxon>
        <taxon>asterids</taxon>
        <taxon>lamiids</taxon>
        <taxon>Lamiales</taxon>
        <taxon>Pedaliaceae</taxon>
        <taxon>Sesamum</taxon>
    </lineage>
</organism>
<dbReference type="AlphaFoldDB" id="A0AAE1YCK2"/>
<dbReference type="Proteomes" id="UP001293254">
    <property type="component" value="Unassembled WGS sequence"/>
</dbReference>
<evidence type="ECO:0000256" key="2">
    <source>
        <dbReference type="ARBA" id="ARBA00023125"/>
    </source>
</evidence>
<dbReference type="EMBL" id="JACGWO010000005">
    <property type="protein sequence ID" value="KAK4427735.1"/>
    <property type="molecule type" value="Genomic_DNA"/>
</dbReference>
<comment type="caution">
    <text evidence="8">The sequence shown here is derived from an EMBL/GenBank/DDBJ whole genome shotgun (WGS) entry which is preliminary data.</text>
</comment>
<feature type="coiled-coil region" evidence="5">
    <location>
        <begin position="88"/>
        <end position="120"/>
    </location>
</feature>
<evidence type="ECO:0000256" key="6">
    <source>
        <dbReference type="SAM" id="MobiDB-lite"/>
    </source>
</evidence>
<evidence type="ECO:0000259" key="7">
    <source>
        <dbReference type="PROSITE" id="PS51005"/>
    </source>
</evidence>
<dbReference type="InterPro" id="IPR036093">
    <property type="entry name" value="NAC_dom_sf"/>
</dbReference>
<proteinExistence type="predicted"/>
<name>A0AAE1YCK2_9LAMI</name>
<accession>A0AAE1YCK2</accession>
<protein>
    <submittedName>
        <fullName evidence="8">NAC domain-containing protein</fullName>
    </submittedName>
</protein>
<feature type="domain" description="NAC" evidence="7">
    <location>
        <begin position="22"/>
        <end position="210"/>
    </location>
</feature>
<dbReference type="GO" id="GO:0003677">
    <property type="term" value="F:DNA binding"/>
    <property type="evidence" value="ECO:0007669"/>
    <property type="project" value="UniProtKB-KW"/>
</dbReference>
<keyword evidence="2" id="KW-0238">DNA-binding</keyword>
<evidence type="ECO:0000256" key="3">
    <source>
        <dbReference type="ARBA" id="ARBA00023163"/>
    </source>
</evidence>
<reference evidence="8" key="2">
    <citation type="journal article" date="2024" name="Plant">
        <title>Genomic evolution and insights into agronomic trait innovations of Sesamum species.</title>
        <authorList>
            <person name="Miao H."/>
            <person name="Wang L."/>
            <person name="Qu L."/>
            <person name="Liu H."/>
            <person name="Sun Y."/>
            <person name="Le M."/>
            <person name="Wang Q."/>
            <person name="Wei S."/>
            <person name="Zheng Y."/>
            <person name="Lin W."/>
            <person name="Duan Y."/>
            <person name="Cao H."/>
            <person name="Xiong S."/>
            <person name="Wang X."/>
            <person name="Wei L."/>
            <person name="Li C."/>
            <person name="Ma Q."/>
            <person name="Ju M."/>
            <person name="Zhao R."/>
            <person name="Li G."/>
            <person name="Mu C."/>
            <person name="Tian Q."/>
            <person name="Mei H."/>
            <person name="Zhang T."/>
            <person name="Gao T."/>
            <person name="Zhang H."/>
        </authorList>
    </citation>
    <scope>NUCLEOTIDE SEQUENCE</scope>
    <source>
        <strain evidence="8">3651</strain>
    </source>
</reference>
<reference evidence="8" key="1">
    <citation type="submission" date="2020-06" db="EMBL/GenBank/DDBJ databases">
        <authorList>
            <person name="Li T."/>
            <person name="Hu X."/>
            <person name="Zhang T."/>
            <person name="Song X."/>
            <person name="Zhang H."/>
            <person name="Dai N."/>
            <person name="Sheng W."/>
            <person name="Hou X."/>
            <person name="Wei L."/>
        </authorList>
    </citation>
    <scope>NUCLEOTIDE SEQUENCE</scope>
    <source>
        <strain evidence="8">3651</strain>
        <tissue evidence="8">Leaf</tissue>
    </source>
</reference>
<dbReference type="InterPro" id="IPR003441">
    <property type="entry name" value="NAC-dom"/>
</dbReference>
<feature type="region of interest" description="Disordered" evidence="6">
    <location>
        <begin position="193"/>
        <end position="225"/>
    </location>
</feature>
<dbReference type="PROSITE" id="PS51005">
    <property type="entry name" value="NAC"/>
    <property type="match status" value="1"/>
</dbReference>
<keyword evidence="1" id="KW-0805">Transcription regulation</keyword>
<dbReference type="SUPFAM" id="SSF101941">
    <property type="entry name" value="NAC domain"/>
    <property type="match status" value="1"/>
</dbReference>
<evidence type="ECO:0000256" key="1">
    <source>
        <dbReference type="ARBA" id="ARBA00023015"/>
    </source>
</evidence>
<dbReference type="Pfam" id="PF02365">
    <property type="entry name" value="NAM"/>
    <property type="match status" value="1"/>
</dbReference>
<keyword evidence="9" id="KW-1185">Reference proteome</keyword>
<gene>
    <name evidence="8" type="ORF">Salat_1542500</name>
</gene>